<dbReference type="CDD" id="cd00186">
    <property type="entry name" value="TOP1Ac"/>
    <property type="match status" value="1"/>
</dbReference>
<name>A0A3R6DWX5_9FIRM</name>
<evidence type="ECO:0000256" key="10">
    <source>
        <dbReference type="ARBA" id="ARBA00032877"/>
    </source>
</evidence>
<reference evidence="12 13" key="1">
    <citation type="submission" date="2018-08" db="EMBL/GenBank/DDBJ databases">
        <title>A genome reference for cultivated species of the human gut microbiota.</title>
        <authorList>
            <person name="Zou Y."/>
            <person name="Xue W."/>
            <person name="Luo G."/>
        </authorList>
    </citation>
    <scope>NUCLEOTIDE SEQUENCE [LARGE SCALE GENOMIC DNA]</scope>
    <source>
        <strain evidence="12 13">AM43-11</strain>
    </source>
</reference>
<dbReference type="Gene3D" id="3.40.50.140">
    <property type="match status" value="1"/>
</dbReference>
<dbReference type="Proteomes" id="UP000284465">
    <property type="component" value="Unassembled WGS sequence"/>
</dbReference>
<dbReference type="Gene3D" id="2.70.20.10">
    <property type="entry name" value="Topoisomerase I, domain 3"/>
    <property type="match status" value="1"/>
</dbReference>
<dbReference type="Gene3D" id="1.10.460.10">
    <property type="entry name" value="Topoisomerase I, domain 2"/>
    <property type="match status" value="1"/>
</dbReference>
<evidence type="ECO:0000256" key="9">
    <source>
        <dbReference type="ARBA" id="ARBA00032235"/>
    </source>
</evidence>
<dbReference type="InterPro" id="IPR013497">
    <property type="entry name" value="Topo_IA_cen"/>
</dbReference>
<evidence type="ECO:0000256" key="4">
    <source>
        <dbReference type="ARBA" id="ARBA00023029"/>
    </source>
</evidence>
<dbReference type="GO" id="GO:0006281">
    <property type="term" value="P:DNA repair"/>
    <property type="evidence" value="ECO:0007669"/>
    <property type="project" value="TreeGrafter"/>
</dbReference>
<dbReference type="GO" id="GO:0003917">
    <property type="term" value="F:DNA topoisomerase type I (single strand cut, ATP-independent) activity"/>
    <property type="evidence" value="ECO:0007669"/>
    <property type="project" value="UniProtKB-EC"/>
</dbReference>
<dbReference type="InterPro" id="IPR034144">
    <property type="entry name" value="TOPRIM_TopoIII"/>
</dbReference>
<dbReference type="InterPro" id="IPR013825">
    <property type="entry name" value="Topo_IA_cen_sub2"/>
</dbReference>
<dbReference type="Pfam" id="PF01751">
    <property type="entry name" value="Toprim"/>
    <property type="match status" value="1"/>
</dbReference>
<dbReference type="GO" id="GO:0006310">
    <property type="term" value="P:DNA recombination"/>
    <property type="evidence" value="ECO:0007669"/>
    <property type="project" value="TreeGrafter"/>
</dbReference>
<evidence type="ECO:0000256" key="5">
    <source>
        <dbReference type="ARBA" id="ARBA00023125"/>
    </source>
</evidence>
<evidence type="ECO:0000256" key="2">
    <source>
        <dbReference type="ARBA" id="ARBA00009446"/>
    </source>
</evidence>
<dbReference type="CDD" id="cd03362">
    <property type="entry name" value="TOPRIM_TopoIA_TopoIII"/>
    <property type="match status" value="1"/>
</dbReference>
<dbReference type="InterPro" id="IPR025589">
    <property type="entry name" value="Toprim_C_rpt"/>
</dbReference>
<evidence type="ECO:0000313" key="12">
    <source>
        <dbReference type="EMBL" id="RHA66237.1"/>
    </source>
</evidence>
<dbReference type="PRINTS" id="PR00417">
    <property type="entry name" value="PRTPISMRASEI"/>
</dbReference>
<evidence type="ECO:0000259" key="11">
    <source>
        <dbReference type="PROSITE" id="PS52039"/>
    </source>
</evidence>
<dbReference type="PANTHER" id="PTHR11390:SF21">
    <property type="entry name" value="DNA TOPOISOMERASE 3-ALPHA"/>
    <property type="match status" value="1"/>
</dbReference>
<comment type="caution">
    <text evidence="12">The sequence shown here is derived from an EMBL/GenBank/DDBJ whole genome shotgun (WGS) entry which is preliminary data.</text>
</comment>
<dbReference type="SMART" id="SM00493">
    <property type="entry name" value="TOPRIM"/>
    <property type="match status" value="1"/>
</dbReference>
<dbReference type="InterPro" id="IPR013824">
    <property type="entry name" value="Topo_IA_cen_sub1"/>
</dbReference>
<dbReference type="InterPro" id="IPR003601">
    <property type="entry name" value="Topo_IA_2"/>
</dbReference>
<dbReference type="EC" id="5.6.2.1" evidence="3"/>
<dbReference type="InterPro" id="IPR023406">
    <property type="entry name" value="Topo_IA_AS"/>
</dbReference>
<evidence type="ECO:0000256" key="6">
    <source>
        <dbReference type="ARBA" id="ARBA00023235"/>
    </source>
</evidence>
<dbReference type="PROSITE" id="PS00396">
    <property type="entry name" value="TOPO_IA_1"/>
    <property type="match status" value="1"/>
</dbReference>
<dbReference type="InterPro" id="IPR023405">
    <property type="entry name" value="Topo_IA_core_domain"/>
</dbReference>
<dbReference type="InterPro" id="IPR000380">
    <property type="entry name" value="Topo_IA"/>
</dbReference>
<evidence type="ECO:0000256" key="8">
    <source>
        <dbReference type="ARBA" id="ARBA00031985"/>
    </source>
</evidence>
<keyword evidence="6 12" id="KW-0413">Isomerase</keyword>
<accession>A0A3R6DWX5</accession>
<organism evidence="12 13">
    <name type="scientific">Roseburia intestinalis</name>
    <dbReference type="NCBI Taxonomy" id="166486"/>
    <lineage>
        <taxon>Bacteria</taxon>
        <taxon>Bacillati</taxon>
        <taxon>Bacillota</taxon>
        <taxon>Clostridia</taxon>
        <taxon>Lachnospirales</taxon>
        <taxon>Lachnospiraceae</taxon>
        <taxon>Roseburia</taxon>
    </lineage>
</organism>
<evidence type="ECO:0000256" key="1">
    <source>
        <dbReference type="ARBA" id="ARBA00000213"/>
    </source>
</evidence>
<gene>
    <name evidence="12" type="ORF">DW927_11905</name>
</gene>
<evidence type="ECO:0000313" key="13">
    <source>
        <dbReference type="Proteomes" id="UP000284465"/>
    </source>
</evidence>
<dbReference type="EMBL" id="QSFP01000013">
    <property type="protein sequence ID" value="RHA66237.1"/>
    <property type="molecule type" value="Genomic_DNA"/>
</dbReference>
<dbReference type="SMART" id="SM00436">
    <property type="entry name" value="TOP1Bc"/>
    <property type="match status" value="1"/>
</dbReference>
<dbReference type="Pfam" id="PF01131">
    <property type="entry name" value="Topoisom_bac"/>
    <property type="match status" value="1"/>
</dbReference>
<keyword evidence="4" id="KW-0799">Topoisomerase</keyword>
<dbReference type="PANTHER" id="PTHR11390">
    <property type="entry name" value="PROKARYOTIC DNA TOPOISOMERASE"/>
    <property type="match status" value="1"/>
</dbReference>
<sequence>MNFGFRNMGKSIIIAEKPSVGMEYAKVLGVTSNGKTNGYLENDKWIVTWTVGHLVTMSYPEKYDPALKEWKLDTLPFLPDQYKYEIIKETSKQFAIVKQLYNRPDIDSIYYAGDSGREGLYIQMLVRQFAGHAPQASEKVVWIDSQTEDEILRGISEAKDLSQYEAMKDSGYMRAIEDYAVGINFSRLLSVRYAIMLNSGSGQKKYKPISVGRVMTCVLGMIVNREREIRNFHVTNFYRIAGLLNIEGETVECEWKVNENSKYFQSPKLYSEYGFLKEQDAIELINCLNAEMRISNVTKTIEKKNAPLLFNLAELQGECTKKYHLSPAETLQIAQSLYEKKMTTYPRTDARVLTNAIAKEIGKNLSGLKKGTYGEYVEKIELNHWNIKGKYIDDSKVTDHYAIIPTGKVSGTLTTKEQYVYDMICRRFLAIFFPPAEYERVSFDAISENETFHGTNKYLVEQGYYEVFGFPDEDENAEKRVAAMSKLRQGECYSAQYEIRKGETTPPKRYTSGSIILAMEGAGTLIEDDELREQIKADGIGTSATRAEVIEKLLRLNYICVKDKKQVLVPSAFGEMIYEVVNVTLPELLSPEMTAKWEKGLDGIANGQIFKSDYEKELYTYIRETCNRLKTEDNTGIIAGKIRSFASNRIQYEYKEFDSYNTKIKCPLCGDDIETTSWGFRCKSNISKNEGCKFAIGDILGHRLLTNELATLLHYGKTGPYYDFISQKGKPFAAYLKWNNDSKKLEFELTDMPWNKTDLKCPICGKSILERDGFYRCEDYIDADHGCKFRIGKIKGKAIPIKQIEKLIKENSTDVIKGFKKEDGGKFDAFLIWDRENERVRFRFPEFEDMITNYHCPICNGKILATSYGYRCENYKAQEKRRETDCSFVLGNIMGHTIKEKELQTILNGGVTEPVSLKNKDKKSFEARLYWDNTQKKIALKFDDNVPVDVAANCPICGNRLKKNKFGYFCSKYSKNPGGCNFYVGTIAGISLDDKQVIKLVTEGKTDLIDGFKPKEKGKRPFSAYLKWDNADKKLQFEFPNADEMKEVSNYNCPVCKVHKLLKSKYGYQCECGFRFGNKIAEREIPDDQIKKLFVVGETDFISGFYSSRTRRMFTAKLVLNGNKIDFVLPEKVLEESDIKCPKCSACMKKGNVFFECECGYKIPHLIAAKHLTDEEVRQLMRGKTGLIKGFKSKTGKRFDAVLIADENGTVKFDFQNK</sequence>
<evidence type="ECO:0000256" key="7">
    <source>
        <dbReference type="ARBA" id="ARBA00030003"/>
    </source>
</evidence>
<dbReference type="SMART" id="SM00437">
    <property type="entry name" value="TOP1Ac"/>
    <property type="match status" value="1"/>
</dbReference>
<dbReference type="GO" id="GO:0043597">
    <property type="term" value="C:cytoplasmic replication fork"/>
    <property type="evidence" value="ECO:0007669"/>
    <property type="project" value="TreeGrafter"/>
</dbReference>
<dbReference type="SUPFAM" id="SSF56712">
    <property type="entry name" value="Prokaryotic type I DNA topoisomerase"/>
    <property type="match status" value="1"/>
</dbReference>
<feature type="domain" description="Topo IA-type catalytic" evidence="11">
    <location>
        <begin position="164"/>
        <end position="626"/>
    </location>
</feature>
<dbReference type="InterPro" id="IPR006171">
    <property type="entry name" value="TOPRIM_dom"/>
</dbReference>
<proteinExistence type="inferred from homology"/>
<comment type="similarity">
    <text evidence="2">Belongs to the type IA topoisomerase family.</text>
</comment>
<dbReference type="Pfam" id="PF13342">
    <property type="entry name" value="Toprim_Crpt"/>
    <property type="match status" value="5"/>
</dbReference>
<dbReference type="InterPro" id="IPR013826">
    <property type="entry name" value="Topo_IA_cen_sub3"/>
</dbReference>
<keyword evidence="5" id="KW-0238">DNA-binding</keyword>
<dbReference type="AlphaFoldDB" id="A0A3R6DWX5"/>
<comment type="catalytic activity">
    <reaction evidence="1">
        <text>ATP-independent breakage of single-stranded DNA, followed by passage and rejoining.</text>
        <dbReference type="EC" id="5.6.2.1"/>
    </reaction>
</comment>
<dbReference type="GO" id="GO:0003677">
    <property type="term" value="F:DNA binding"/>
    <property type="evidence" value="ECO:0007669"/>
    <property type="project" value="UniProtKB-KW"/>
</dbReference>
<dbReference type="InterPro" id="IPR003602">
    <property type="entry name" value="Topo_IA_DNA-bd_dom"/>
</dbReference>
<evidence type="ECO:0000256" key="3">
    <source>
        <dbReference type="ARBA" id="ARBA00012891"/>
    </source>
</evidence>
<dbReference type="PROSITE" id="PS52039">
    <property type="entry name" value="TOPO_IA_2"/>
    <property type="match status" value="1"/>
</dbReference>
<dbReference type="GO" id="GO:0006265">
    <property type="term" value="P:DNA topological change"/>
    <property type="evidence" value="ECO:0007669"/>
    <property type="project" value="InterPro"/>
</dbReference>
<protein>
    <recommendedName>
        <fullName evidence="3">DNA topoisomerase</fullName>
        <ecNumber evidence="3">5.6.2.1</ecNumber>
    </recommendedName>
    <alternativeName>
        <fullName evidence="10">Omega-protein</fullName>
    </alternativeName>
    <alternativeName>
        <fullName evidence="9">Relaxing enzyme</fullName>
    </alternativeName>
    <alternativeName>
        <fullName evidence="7">Swivelase</fullName>
    </alternativeName>
    <alternativeName>
        <fullName evidence="8">Untwisting enzyme</fullName>
    </alternativeName>
</protein>
<dbReference type="Gene3D" id="1.10.290.10">
    <property type="entry name" value="Topoisomerase I, domain 4"/>
    <property type="match status" value="1"/>
</dbReference>